<protein>
    <submittedName>
        <fullName evidence="7">Uncharacterized protein</fullName>
    </submittedName>
</protein>
<dbReference type="Gene3D" id="3.40.50.150">
    <property type="entry name" value="Vaccinia Virus protein VP39"/>
    <property type="match status" value="1"/>
</dbReference>
<evidence type="ECO:0000256" key="1">
    <source>
        <dbReference type="ARBA" id="ARBA00022603"/>
    </source>
</evidence>
<dbReference type="PIRSF" id="PIRSF005739">
    <property type="entry name" value="O-mtase"/>
    <property type="match status" value="1"/>
</dbReference>
<dbReference type="InterPro" id="IPR036388">
    <property type="entry name" value="WH-like_DNA-bd_sf"/>
</dbReference>
<keyword evidence="1" id="KW-0489">Methyltransferase</keyword>
<feature type="non-terminal residue" evidence="7">
    <location>
        <position position="304"/>
    </location>
</feature>
<accession>D8SZE6</accession>
<feature type="domain" description="O-methyltransferase dimerisation" evidence="6">
    <location>
        <begin position="3"/>
        <end position="80"/>
    </location>
</feature>
<dbReference type="Gramene" id="EFJ10200">
    <property type="protein sequence ID" value="EFJ10200"/>
    <property type="gene ID" value="SELMODRAFT_3189"/>
</dbReference>
<dbReference type="PANTHER" id="PTHR11746">
    <property type="entry name" value="O-METHYLTRANSFERASE"/>
    <property type="match status" value="1"/>
</dbReference>
<dbReference type="KEGG" id="smo:SELMODRAFT_3189"/>
<dbReference type="PROSITE" id="PS51683">
    <property type="entry name" value="SAM_OMT_II"/>
    <property type="match status" value="1"/>
</dbReference>
<feature type="active site" description="Proton acceptor" evidence="4">
    <location>
        <position position="229"/>
    </location>
</feature>
<evidence type="ECO:0000256" key="3">
    <source>
        <dbReference type="ARBA" id="ARBA00022691"/>
    </source>
</evidence>
<dbReference type="GO" id="GO:0008757">
    <property type="term" value="F:S-adenosylmethionine-dependent methyltransferase activity"/>
    <property type="evidence" value="ECO:0000318"/>
    <property type="project" value="GO_Central"/>
</dbReference>
<sequence>FGIKAAVFLRIPDILSDSLEKSMSLEEIAARLQGTNIQLAPLRRLLDYLVVKKVLLKIQSLEVPGEFKYGSTELCEMLTESKFARLLMLQDEVVTSGWHHIHEFILHGGEVPFQRAQGMFIWEYMEKNPEFLGLFSQGMVAISNVTMDSVLQTYHGFDEIRGVLVDAGGGFGADIGRVMEKYPHIAGVNYELPHVAHAAPAIPGVRHVRGDMMENIPPADAILLKTILHDFDDDEVILVLQNCYKALPHGGKLIIVDIDMDPAERGPFESLKFAFDLVLLALTKGGKERTSVQFIELLTQAQFS</sequence>
<keyword evidence="8" id="KW-1185">Reference proteome</keyword>
<dbReference type="InParanoid" id="D8SZE6"/>
<evidence type="ECO:0000259" key="6">
    <source>
        <dbReference type="Pfam" id="PF08100"/>
    </source>
</evidence>
<dbReference type="STRING" id="88036.D8SZE6"/>
<proteinExistence type="predicted"/>
<evidence type="ECO:0000256" key="4">
    <source>
        <dbReference type="PIRSR" id="PIRSR005739-1"/>
    </source>
</evidence>
<evidence type="ECO:0000259" key="5">
    <source>
        <dbReference type="Pfam" id="PF00891"/>
    </source>
</evidence>
<dbReference type="InterPro" id="IPR001077">
    <property type="entry name" value="COMT_C"/>
</dbReference>
<dbReference type="AlphaFoldDB" id="D8SZE6"/>
<dbReference type="GO" id="GO:0032259">
    <property type="term" value="P:methylation"/>
    <property type="evidence" value="ECO:0000318"/>
    <property type="project" value="GO_Central"/>
</dbReference>
<keyword evidence="3" id="KW-0949">S-adenosyl-L-methionine</keyword>
<dbReference type="OMA" id="DAIIIKW"/>
<keyword evidence="2" id="KW-0808">Transferase</keyword>
<dbReference type="Gene3D" id="1.10.10.10">
    <property type="entry name" value="Winged helix-like DNA-binding domain superfamily/Winged helix DNA-binding domain"/>
    <property type="match status" value="1"/>
</dbReference>
<dbReference type="GO" id="GO:0008171">
    <property type="term" value="F:O-methyltransferase activity"/>
    <property type="evidence" value="ECO:0000318"/>
    <property type="project" value="GO_Central"/>
</dbReference>
<dbReference type="SUPFAM" id="SSF46785">
    <property type="entry name" value="Winged helix' DNA-binding domain"/>
    <property type="match status" value="1"/>
</dbReference>
<reference evidence="7 8" key="1">
    <citation type="journal article" date="2011" name="Science">
        <title>The Selaginella genome identifies genetic changes associated with the evolution of vascular plants.</title>
        <authorList>
            <person name="Banks J.A."/>
            <person name="Nishiyama T."/>
            <person name="Hasebe M."/>
            <person name="Bowman J.L."/>
            <person name="Gribskov M."/>
            <person name="dePamphilis C."/>
            <person name="Albert V.A."/>
            <person name="Aono N."/>
            <person name="Aoyama T."/>
            <person name="Ambrose B.A."/>
            <person name="Ashton N.W."/>
            <person name="Axtell M.J."/>
            <person name="Barker E."/>
            <person name="Barker M.S."/>
            <person name="Bennetzen J.L."/>
            <person name="Bonawitz N.D."/>
            <person name="Chapple C."/>
            <person name="Cheng C."/>
            <person name="Correa L.G."/>
            <person name="Dacre M."/>
            <person name="DeBarry J."/>
            <person name="Dreyer I."/>
            <person name="Elias M."/>
            <person name="Engstrom E.M."/>
            <person name="Estelle M."/>
            <person name="Feng L."/>
            <person name="Finet C."/>
            <person name="Floyd S.K."/>
            <person name="Frommer W.B."/>
            <person name="Fujita T."/>
            <person name="Gramzow L."/>
            <person name="Gutensohn M."/>
            <person name="Harholt J."/>
            <person name="Hattori M."/>
            <person name="Heyl A."/>
            <person name="Hirai T."/>
            <person name="Hiwatashi Y."/>
            <person name="Ishikawa M."/>
            <person name="Iwata M."/>
            <person name="Karol K.G."/>
            <person name="Koehler B."/>
            <person name="Kolukisaoglu U."/>
            <person name="Kubo M."/>
            <person name="Kurata T."/>
            <person name="Lalonde S."/>
            <person name="Li K."/>
            <person name="Li Y."/>
            <person name="Litt A."/>
            <person name="Lyons E."/>
            <person name="Manning G."/>
            <person name="Maruyama T."/>
            <person name="Michael T.P."/>
            <person name="Mikami K."/>
            <person name="Miyazaki S."/>
            <person name="Morinaga S."/>
            <person name="Murata T."/>
            <person name="Mueller-Roeber B."/>
            <person name="Nelson D.R."/>
            <person name="Obara M."/>
            <person name="Oguri Y."/>
            <person name="Olmstead R.G."/>
            <person name="Onodera N."/>
            <person name="Petersen B.L."/>
            <person name="Pils B."/>
            <person name="Prigge M."/>
            <person name="Rensing S.A."/>
            <person name="Riano-Pachon D.M."/>
            <person name="Roberts A.W."/>
            <person name="Sato Y."/>
            <person name="Scheller H.V."/>
            <person name="Schulz B."/>
            <person name="Schulz C."/>
            <person name="Shakirov E.V."/>
            <person name="Shibagaki N."/>
            <person name="Shinohara N."/>
            <person name="Shippen D.E."/>
            <person name="Soerensen I."/>
            <person name="Sotooka R."/>
            <person name="Sugimoto N."/>
            <person name="Sugita M."/>
            <person name="Sumikawa N."/>
            <person name="Tanurdzic M."/>
            <person name="Theissen G."/>
            <person name="Ulvskov P."/>
            <person name="Wakazuki S."/>
            <person name="Weng J.K."/>
            <person name="Willats W.W."/>
            <person name="Wipf D."/>
            <person name="Wolf P.G."/>
            <person name="Yang L."/>
            <person name="Zimmer A.D."/>
            <person name="Zhu Q."/>
            <person name="Mitros T."/>
            <person name="Hellsten U."/>
            <person name="Loque D."/>
            <person name="Otillar R."/>
            <person name="Salamov A."/>
            <person name="Schmutz J."/>
            <person name="Shapiro H."/>
            <person name="Lindquist E."/>
            <person name="Lucas S."/>
            <person name="Rokhsar D."/>
            <person name="Grigoriev I.V."/>
        </authorList>
    </citation>
    <scope>NUCLEOTIDE SEQUENCE [LARGE SCALE GENOMIC DNA]</scope>
</reference>
<dbReference type="SUPFAM" id="SSF53335">
    <property type="entry name" value="S-adenosyl-L-methionine-dependent methyltransferases"/>
    <property type="match status" value="1"/>
</dbReference>
<evidence type="ECO:0000256" key="2">
    <source>
        <dbReference type="ARBA" id="ARBA00022679"/>
    </source>
</evidence>
<gene>
    <name evidence="7" type="ORF">SELMODRAFT_3189</name>
</gene>
<name>D8SZE6_SELML</name>
<evidence type="ECO:0000313" key="7">
    <source>
        <dbReference type="EMBL" id="EFJ10200.1"/>
    </source>
</evidence>
<dbReference type="InterPro" id="IPR012967">
    <property type="entry name" value="COMT_dimerisation"/>
</dbReference>
<dbReference type="InterPro" id="IPR029063">
    <property type="entry name" value="SAM-dependent_MTases_sf"/>
</dbReference>
<feature type="non-terminal residue" evidence="7">
    <location>
        <position position="1"/>
    </location>
</feature>
<dbReference type="HOGENOM" id="CLU_005533_12_1_1"/>
<dbReference type="eggNOG" id="KOG3178">
    <property type="taxonomic scope" value="Eukaryota"/>
</dbReference>
<dbReference type="Proteomes" id="UP000001514">
    <property type="component" value="Unassembled WGS sequence"/>
</dbReference>
<dbReference type="EMBL" id="GL377655">
    <property type="protein sequence ID" value="EFJ10200.1"/>
    <property type="molecule type" value="Genomic_DNA"/>
</dbReference>
<dbReference type="Pfam" id="PF08100">
    <property type="entry name" value="Dimerisation"/>
    <property type="match status" value="1"/>
</dbReference>
<organism evidence="8">
    <name type="scientific">Selaginella moellendorffii</name>
    <name type="common">Spikemoss</name>
    <dbReference type="NCBI Taxonomy" id="88036"/>
    <lineage>
        <taxon>Eukaryota</taxon>
        <taxon>Viridiplantae</taxon>
        <taxon>Streptophyta</taxon>
        <taxon>Embryophyta</taxon>
        <taxon>Tracheophyta</taxon>
        <taxon>Lycopodiopsida</taxon>
        <taxon>Selaginellales</taxon>
        <taxon>Selaginellaceae</taxon>
        <taxon>Selaginella</taxon>
    </lineage>
</organism>
<feature type="domain" description="O-methyltransferase C-terminal" evidence="5">
    <location>
        <begin position="98"/>
        <end position="304"/>
    </location>
</feature>
<evidence type="ECO:0000313" key="8">
    <source>
        <dbReference type="Proteomes" id="UP000001514"/>
    </source>
</evidence>
<dbReference type="InterPro" id="IPR036390">
    <property type="entry name" value="WH_DNA-bd_sf"/>
</dbReference>
<dbReference type="Pfam" id="PF00891">
    <property type="entry name" value="Methyltransf_2"/>
    <property type="match status" value="1"/>
</dbReference>
<dbReference type="InterPro" id="IPR016461">
    <property type="entry name" value="COMT-like"/>
</dbReference>
<dbReference type="GO" id="GO:0046983">
    <property type="term" value="F:protein dimerization activity"/>
    <property type="evidence" value="ECO:0007669"/>
    <property type="project" value="InterPro"/>
</dbReference>